<evidence type="ECO:0000313" key="3">
    <source>
        <dbReference type="Proteomes" id="UP001596524"/>
    </source>
</evidence>
<accession>A0ABW2N6V7</accession>
<keyword evidence="2" id="KW-0560">Oxidoreductase</keyword>
<keyword evidence="3" id="KW-1185">Reference proteome</keyword>
<dbReference type="GO" id="GO:0004497">
    <property type="term" value="F:monooxygenase activity"/>
    <property type="evidence" value="ECO:0007669"/>
    <property type="project" value="UniProtKB-KW"/>
</dbReference>
<name>A0ABW2N6V7_9ACTN</name>
<gene>
    <name evidence="2" type="ORF">ACFQO6_22245</name>
</gene>
<dbReference type="Gene3D" id="3.30.70.100">
    <property type="match status" value="1"/>
</dbReference>
<dbReference type="Proteomes" id="UP001596524">
    <property type="component" value="Unassembled WGS sequence"/>
</dbReference>
<protein>
    <submittedName>
        <fullName evidence="2">Antibiotic biosynthesis monooxygenase</fullName>
    </submittedName>
</protein>
<comment type="caution">
    <text evidence="2">The sequence shown here is derived from an EMBL/GenBank/DDBJ whole genome shotgun (WGS) entry which is preliminary data.</text>
</comment>
<dbReference type="Pfam" id="PF03992">
    <property type="entry name" value="ABM"/>
    <property type="match status" value="1"/>
</dbReference>
<dbReference type="InterPro" id="IPR011008">
    <property type="entry name" value="Dimeric_a/b-barrel"/>
</dbReference>
<dbReference type="SUPFAM" id="SSF54909">
    <property type="entry name" value="Dimeric alpha+beta barrel"/>
    <property type="match status" value="2"/>
</dbReference>
<sequence>MYARSTSIQGDPGRMDEGIRFAREEVMPALTGMEGCIGMSMLVNRDTGRGIVTSSWMSQDAMRATDSQVGSLRARAAEIMGGEVDVKEWEIAVMHREHEAREGSWCRVTWLTCPPAEVDSTVEFFRDTVMTRLEEAEGFCSASMMVDRESGQCCGTARFESRESLEATREMAQRMRDQRSREGNVQFGDIEECELVIAHLRVPELV</sequence>
<dbReference type="InterPro" id="IPR007138">
    <property type="entry name" value="ABM_dom"/>
</dbReference>
<reference evidence="3" key="1">
    <citation type="journal article" date="2019" name="Int. J. Syst. Evol. Microbiol.">
        <title>The Global Catalogue of Microorganisms (GCM) 10K type strain sequencing project: providing services to taxonomists for standard genome sequencing and annotation.</title>
        <authorList>
            <consortium name="The Broad Institute Genomics Platform"/>
            <consortium name="The Broad Institute Genome Sequencing Center for Infectious Disease"/>
            <person name="Wu L."/>
            <person name="Ma J."/>
        </authorList>
    </citation>
    <scope>NUCLEOTIDE SEQUENCE [LARGE SCALE GENOMIC DNA]</scope>
    <source>
        <strain evidence="3">FCH27</strain>
    </source>
</reference>
<dbReference type="EMBL" id="JBHTCH010000028">
    <property type="protein sequence ID" value="MFC7363007.1"/>
    <property type="molecule type" value="Genomic_DNA"/>
</dbReference>
<organism evidence="2 3">
    <name type="scientific">Nocardioides astragali</name>
    <dbReference type="NCBI Taxonomy" id="1776736"/>
    <lineage>
        <taxon>Bacteria</taxon>
        <taxon>Bacillati</taxon>
        <taxon>Actinomycetota</taxon>
        <taxon>Actinomycetes</taxon>
        <taxon>Propionibacteriales</taxon>
        <taxon>Nocardioidaceae</taxon>
        <taxon>Nocardioides</taxon>
    </lineage>
</organism>
<dbReference type="RefSeq" id="WP_255891631.1">
    <property type="nucleotide sequence ID" value="NZ_JAFMZM010000004.1"/>
</dbReference>
<feature type="domain" description="ABM" evidence="1">
    <location>
        <begin position="1"/>
        <end position="64"/>
    </location>
</feature>
<proteinExistence type="predicted"/>
<evidence type="ECO:0000259" key="1">
    <source>
        <dbReference type="Pfam" id="PF03992"/>
    </source>
</evidence>
<keyword evidence="2" id="KW-0503">Monooxygenase</keyword>
<evidence type="ECO:0000313" key="2">
    <source>
        <dbReference type="EMBL" id="MFC7363007.1"/>
    </source>
</evidence>